<feature type="domain" description="HTH luxR-type" evidence="2">
    <location>
        <begin position="424"/>
        <end position="481"/>
    </location>
</feature>
<dbReference type="InterPro" id="IPR036388">
    <property type="entry name" value="WH-like_DNA-bd_sf"/>
</dbReference>
<feature type="transmembrane region" description="Helical" evidence="1">
    <location>
        <begin position="148"/>
        <end position="167"/>
    </location>
</feature>
<keyword evidence="1" id="KW-0472">Membrane</keyword>
<dbReference type="EMBL" id="PPTT01000041">
    <property type="protein sequence ID" value="RDB65084.1"/>
    <property type="molecule type" value="Genomic_DNA"/>
</dbReference>
<keyword evidence="5" id="KW-1185">Reference proteome</keyword>
<name>A0A3N0IW16_9ACTN</name>
<dbReference type="SUPFAM" id="SSF46894">
    <property type="entry name" value="C-terminal effector domain of the bipartite response regulators"/>
    <property type="match status" value="1"/>
</dbReference>
<proteinExistence type="predicted"/>
<dbReference type="Proteomes" id="UP000270112">
    <property type="component" value="Unassembled WGS sequence"/>
</dbReference>
<feature type="transmembrane region" description="Helical" evidence="1">
    <location>
        <begin position="369"/>
        <end position="389"/>
    </location>
</feature>
<feature type="transmembrane region" description="Helical" evidence="1">
    <location>
        <begin position="341"/>
        <end position="363"/>
    </location>
</feature>
<dbReference type="InterPro" id="IPR016032">
    <property type="entry name" value="Sig_transdc_resp-reg_C-effctor"/>
</dbReference>
<feature type="transmembrane region" description="Helical" evidence="1">
    <location>
        <begin position="173"/>
        <end position="194"/>
    </location>
</feature>
<dbReference type="OrthoDB" id="3177976at2"/>
<dbReference type="AlphaFoldDB" id="A0A3N0IW16"/>
<dbReference type="InterPro" id="IPR000792">
    <property type="entry name" value="Tscrpt_reg_LuxR_C"/>
</dbReference>
<evidence type="ECO:0000313" key="4">
    <source>
        <dbReference type="EMBL" id="RNM41178.1"/>
    </source>
</evidence>
<dbReference type="RefSeq" id="WP_114547760.1">
    <property type="nucleotide sequence ID" value="NZ_PPTT01000041.1"/>
</dbReference>
<feature type="transmembrane region" description="Helical" evidence="1">
    <location>
        <begin position="81"/>
        <end position="104"/>
    </location>
</feature>
<organism evidence="4 6">
    <name type="scientific">Eggerthella sinensis</name>
    <dbReference type="NCBI Taxonomy" id="242230"/>
    <lineage>
        <taxon>Bacteria</taxon>
        <taxon>Bacillati</taxon>
        <taxon>Actinomycetota</taxon>
        <taxon>Coriobacteriia</taxon>
        <taxon>Eggerthellales</taxon>
        <taxon>Eggerthellaceae</taxon>
        <taxon>Eggerthella</taxon>
    </lineage>
</organism>
<reference evidence="4" key="3">
    <citation type="journal article" date="2019" name="Microbiol. Resour. Announc.">
        <title>Draft Genome Sequences of Type Strains of Gordonibacter faecihominis, Paraeggerthella hongkongensis, Parvibacter caecicola,Slackia equolifaciens, Slackia faecicanis, and Slackia isoflavoniconvertens.</title>
        <authorList>
            <person name="Danylec N."/>
            <person name="Stoll D.A."/>
            <person name="Dotsch A."/>
            <person name="Huch M."/>
        </authorList>
    </citation>
    <scope>NUCLEOTIDE SEQUENCE</scope>
    <source>
        <strain evidence="4">DSM 16107</strain>
    </source>
</reference>
<evidence type="ECO:0000313" key="5">
    <source>
        <dbReference type="Proteomes" id="UP000253817"/>
    </source>
</evidence>
<dbReference type="Gene3D" id="1.10.10.10">
    <property type="entry name" value="Winged helix-like DNA-binding domain superfamily/Winged helix DNA-binding domain"/>
    <property type="match status" value="1"/>
</dbReference>
<reference evidence="3 5" key="1">
    <citation type="journal article" date="2018" name="Elife">
        <title>Discovery and characterization of a prevalent human gut bacterial enzyme sufficient for the inactivation of a family of plant toxins.</title>
        <authorList>
            <person name="Koppel N."/>
            <person name="Bisanz J.E."/>
            <person name="Pandelia M.E."/>
            <person name="Turnbaugh P.J."/>
            <person name="Balskus E.P."/>
        </authorList>
    </citation>
    <scope>NUCLEOTIDE SEQUENCE [LARGE SCALE GENOMIC DNA]</scope>
    <source>
        <strain evidence="3 5">DSM 16107</strain>
    </source>
</reference>
<dbReference type="EMBL" id="QICC01000046">
    <property type="protein sequence ID" value="RNM41178.1"/>
    <property type="molecule type" value="Genomic_DNA"/>
</dbReference>
<evidence type="ECO:0000256" key="1">
    <source>
        <dbReference type="SAM" id="Phobius"/>
    </source>
</evidence>
<sequence>MDFRVWAERGTGTRVLLWLGFGLFVVTYGGGPLGFVSGPIGHAFSWDSILLVQTSFMLGTALGCLMMKLSARQGDPRRRQVAGALAYVATALLCWAAQPVLAAVDVPTGTAVRSVLSLLAGAIYAQPLLFWVGRFLDLSSACDRRGFVAAFVPCYALSPIVMGAVSVFDGVPYVYSVLMAACSVLSAFIQVVFFHPSAQQPVPRADGDTRGYRLTVHSVSVLVCLGFSWGVAQAGSLLLFGGGWSVETVISMFVTFGLLIAIAVAMQAGHAQGGVRFGMFIRLSIVACGAVLVALPLLFESVPSLFYPLCSAVMMVGEISVIVFSIDVCCEEGEPLADVFAANYATFIGAVCVSGAIFWLAQTLIGGEAAWWIVVIASMWAVLVVIPFLPSRSSGALVFTLGTLPENEGYEANIALQRERMAKRYRLSAGESEVLDHLLRGLNREQIAAEMCLSPWTIKSRIGAIYKKCDIHSYKELMQLASNDEA</sequence>
<evidence type="ECO:0000313" key="3">
    <source>
        <dbReference type="EMBL" id="RDB65084.1"/>
    </source>
</evidence>
<dbReference type="GO" id="GO:0006355">
    <property type="term" value="P:regulation of DNA-templated transcription"/>
    <property type="evidence" value="ECO:0007669"/>
    <property type="project" value="InterPro"/>
</dbReference>
<feature type="transmembrane region" description="Helical" evidence="1">
    <location>
        <begin position="50"/>
        <end position="69"/>
    </location>
</feature>
<feature type="transmembrane region" description="Helical" evidence="1">
    <location>
        <begin position="12"/>
        <end position="30"/>
    </location>
</feature>
<dbReference type="Proteomes" id="UP000253817">
    <property type="component" value="Unassembled WGS sequence"/>
</dbReference>
<keyword evidence="1" id="KW-1133">Transmembrane helix</keyword>
<protein>
    <recommendedName>
        <fullName evidence="2">HTH luxR-type domain-containing protein</fullName>
    </recommendedName>
</protein>
<feature type="transmembrane region" description="Helical" evidence="1">
    <location>
        <begin position="244"/>
        <end position="265"/>
    </location>
</feature>
<gene>
    <name evidence="3" type="ORF">C1876_16190</name>
    <name evidence="4" type="ORF">DMP09_10945</name>
</gene>
<comment type="caution">
    <text evidence="4">The sequence shown here is derived from an EMBL/GenBank/DDBJ whole genome shotgun (WGS) entry which is preliminary data.</text>
</comment>
<dbReference type="Pfam" id="PF00196">
    <property type="entry name" value="GerE"/>
    <property type="match status" value="1"/>
</dbReference>
<accession>A0A3N0IW16</accession>
<feature type="transmembrane region" description="Helical" evidence="1">
    <location>
        <begin position="214"/>
        <end position="232"/>
    </location>
</feature>
<feature type="transmembrane region" description="Helical" evidence="1">
    <location>
        <begin position="116"/>
        <end position="136"/>
    </location>
</feature>
<feature type="transmembrane region" description="Helical" evidence="1">
    <location>
        <begin position="277"/>
        <end position="299"/>
    </location>
</feature>
<reference evidence="6" key="2">
    <citation type="submission" date="2018-05" db="EMBL/GenBank/DDBJ databases">
        <title>Genome Sequencing of selected type strains of the family Eggerthellaceae.</title>
        <authorList>
            <person name="Danylec N."/>
            <person name="Stoll D.A."/>
            <person name="Doetsch A."/>
            <person name="Huch M."/>
        </authorList>
    </citation>
    <scope>NUCLEOTIDE SEQUENCE [LARGE SCALE GENOMIC DNA]</scope>
    <source>
        <strain evidence="6">DSM 16107</strain>
    </source>
</reference>
<feature type="transmembrane region" description="Helical" evidence="1">
    <location>
        <begin position="305"/>
        <end position="329"/>
    </location>
</feature>
<evidence type="ECO:0000259" key="2">
    <source>
        <dbReference type="SMART" id="SM00421"/>
    </source>
</evidence>
<dbReference type="GO" id="GO:0003677">
    <property type="term" value="F:DNA binding"/>
    <property type="evidence" value="ECO:0007669"/>
    <property type="project" value="InterPro"/>
</dbReference>
<dbReference type="SMART" id="SM00421">
    <property type="entry name" value="HTH_LUXR"/>
    <property type="match status" value="1"/>
</dbReference>
<keyword evidence="1" id="KW-0812">Transmembrane</keyword>
<evidence type="ECO:0000313" key="6">
    <source>
        <dbReference type="Proteomes" id="UP000270112"/>
    </source>
</evidence>